<protein>
    <submittedName>
        <fullName evidence="2">Uncharacterized protein</fullName>
    </submittedName>
</protein>
<feature type="region of interest" description="Disordered" evidence="1">
    <location>
        <begin position="452"/>
        <end position="478"/>
    </location>
</feature>
<comment type="caution">
    <text evidence="2">The sequence shown here is derived from an EMBL/GenBank/DDBJ whole genome shotgun (WGS) entry which is preliminary data.</text>
</comment>
<reference evidence="2" key="1">
    <citation type="submission" date="2021-01" db="EMBL/GenBank/DDBJ databases">
        <title>Whole genome shotgun sequence of Acrocarpospora phusangensis NBRC 108782.</title>
        <authorList>
            <person name="Komaki H."/>
            <person name="Tamura T."/>
        </authorList>
    </citation>
    <scope>NUCLEOTIDE SEQUENCE</scope>
    <source>
        <strain evidence="2">NBRC 108782</strain>
    </source>
</reference>
<dbReference type="Proteomes" id="UP000640052">
    <property type="component" value="Unassembled WGS sequence"/>
</dbReference>
<evidence type="ECO:0000313" key="2">
    <source>
        <dbReference type="EMBL" id="GIH23700.1"/>
    </source>
</evidence>
<evidence type="ECO:0000313" key="3">
    <source>
        <dbReference type="Proteomes" id="UP000640052"/>
    </source>
</evidence>
<name>A0A919QAD8_9ACTN</name>
<sequence length="478" mass="51800">MFHGFCPAESGYWNGQGGRKFYHDGVHWDGFASMERDVRAMVADPRWPLTGAPTRADAIARRALATADGVCWLFGAYARWYRLDPDGQWHLSAPPAGSPIRGNTRPVTVPIPYWVVPTGPDFSVDRGSTQAFVGPDVPAEVTERIRALIIAHRGLRREDFPLTGGPFREVFAAEVASTVAAVWGTVMWCAYAPAFDGNEVILSMFGEFLARPLPGDEFVRWLPPVTLTDLVDLYAERCRSGFPDAGLQLAGLMAQTAHVLRADARFRPRATALIAMIEPLLTQPWLDHTALQSGAVAHSWLLRCPANLAAAALSETSPGDHFRHVFYDLVEALAYTAETGADPRQVAAALLAADVAAVSTDAVTYLYPWMDDGIRQALYAALAEPGHTLRDCWPVDGLLPPALTPPDRSTAAALLGAAYATGLAWCELAGATPPTTGFPVAAAVGQCLVHNRDDLPREPTTTPRKRVTETTSDWLYSS</sequence>
<gene>
    <name evidence="2" type="ORF">Aph01nite_20100</name>
</gene>
<dbReference type="EMBL" id="BOOA01000012">
    <property type="protein sequence ID" value="GIH23700.1"/>
    <property type="molecule type" value="Genomic_DNA"/>
</dbReference>
<keyword evidence="3" id="KW-1185">Reference proteome</keyword>
<dbReference type="AlphaFoldDB" id="A0A919QAD8"/>
<evidence type="ECO:0000256" key="1">
    <source>
        <dbReference type="SAM" id="MobiDB-lite"/>
    </source>
</evidence>
<organism evidence="2 3">
    <name type="scientific">Acrocarpospora phusangensis</name>
    <dbReference type="NCBI Taxonomy" id="1070424"/>
    <lineage>
        <taxon>Bacteria</taxon>
        <taxon>Bacillati</taxon>
        <taxon>Actinomycetota</taxon>
        <taxon>Actinomycetes</taxon>
        <taxon>Streptosporangiales</taxon>
        <taxon>Streptosporangiaceae</taxon>
        <taxon>Acrocarpospora</taxon>
    </lineage>
</organism>
<accession>A0A919QAD8</accession>
<proteinExistence type="predicted"/>